<proteinExistence type="predicted"/>
<feature type="transmembrane region" description="Helical" evidence="1">
    <location>
        <begin position="124"/>
        <end position="142"/>
    </location>
</feature>
<evidence type="ECO:0000313" key="3">
    <source>
        <dbReference type="Proteomes" id="UP000824120"/>
    </source>
</evidence>
<reference evidence="2 3" key="1">
    <citation type="submission" date="2020-09" db="EMBL/GenBank/DDBJ databases">
        <title>De no assembly of potato wild relative species, Solanum commersonii.</title>
        <authorList>
            <person name="Cho K."/>
        </authorList>
    </citation>
    <scope>NUCLEOTIDE SEQUENCE [LARGE SCALE GENOMIC DNA]</scope>
    <source>
        <strain evidence="2">LZ3.2</strain>
        <tissue evidence="2">Leaf</tissue>
    </source>
</reference>
<evidence type="ECO:0000313" key="2">
    <source>
        <dbReference type="EMBL" id="KAG5615969.1"/>
    </source>
</evidence>
<organism evidence="2 3">
    <name type="scientific">Solanum commersonii</name>
    <name type="common">Commerson's wild potato</name>
    <name type="synonym">Commerson's nightshade</name>
    <dbReference type="NCBI Taxonomy" id="4109"/>
    <lineage>
        <taxon>Eukaryota</taxon>
        <taxon>Viridiplantae</taxon>
        <taxon>Streptophyta</taxon>
        <taxon>Embryophyta</taxon>
        <taxon>Tracheophyta</taxon>
        <taxon>Spermatophyta</taxon>
        <taxon>Magnoliopsida</taxon>
        <taxon>eudicotyledons</taxon>
        <taxon>Gunneridae</taxon>
        <taxon>Pentapetalae</taxon>
        <taxon>asterids</taxon>
        <taxon>lamiids</taxon>
        <taxon>Solanales</taxon>
        <taxon>Solanaceae</taxon>
        <taxon>Solanoideae</taxon>
        <taxon>Solaneae</taxon>
        <taxon>Solanum</taxon>
    </lineage>
</organism>
<dbReference type="Proteomes" id="UP000824120">
    <property type="component" value="Chromosome 3"/>
</dbReference>
<comment type="caution">
    <text evidence="2">The sequence shown here is derived from an EMBL/GenBank/DDBJ whole genome shotgun (WGS) entry which is preliminary data.</text>
</comment>
<dbReference type="AlphaFoldDB" id="A0A9J5ZUQ0"/>
<evidence type="ECO:0000256" key="1">
    <source>
        <dbReference type="SAM" id="Phobius"/>
    </source>
</evidence>
<name>A0A9J5ZUQ0_SOLCO</name>
<keyword evidence="1" id="KW-0472">Membrane</keyword>
<sequence length="156" mass="17338">MENSAEQTATIIKRFIDTIVNVGRKEILEGFRALSRVAIEKEVVTATRSNATTSLTHGFIDSLQPCLLASSKPLLVMSLTPFAKCVNHRFAADISLEDVQNSENNTHVVIHSPRYRVIHRRSKIITLTLASSIMSILVSSVVTRSKIEMLTLALEY</sequence>
<dbReference type="EMBL" id="JACXVP010000003">
    <property type="protein sequence ID" value="KAG5615969.1"/>
    <property type="molecule type" value="Genomic_DNA"/>
</dbReference>
<protein>
    <submittedName>
        <fullName evidence="2">Uncharacterized protein</fullName>
    </submittedName>
</protein>
<gene>
    <name evidence="2" type="ORF">H5410_015793</name>
</gene>
<keyword evidence="3" id="KW-1185">Reference proteome</keyword>
<accession>A0A9J5ZUQ0</accession>
<dbReference type="OrthoDB" id="1306364at2759"/>
<keyword evidence="1" id="KW-1133">Transmembrane helix</keyword>
<keyword evidence="1" id="KW-0812">Transmembrane</keyword>